<sequence>MYNLLKKVILCSVVLLLMVIPNISLAKSSVNVEKISHNLMTSEQGDTYLHIEINTNREVKNFSIQENPNNKYQLIFNIEDAQISNIARQEKLDGNIAKKVFLQEKKDTVQGKIYLQEEVNNNYKIYSLGKKGIAIDIFNSVVNTPVASDVALSNVKNKIITIDPGHGGSDSGAIGPNGYTEKEGAFAISQKVASILNQSGAKVVMTRDSDVDVYGPNASARNELQARVDVGNNANSDIFVSIHCNAFVNPAANGTQTFYYGSSYQGQRLAQSIQEKMIEANGLRDRGISTCNFYVVKHSYMPAVLIETAFITNYDEEALLSDDEWQTIMAKAIAEGINEYFSN</sequence>
<reference evidence="4 5" key="1">
    <citation type="submission" date="2018-06" db="EMBL/GenBank/DDBJ databases">
        <authorList>
            <consortium name="Pathogen Informatics"/>
            <person name="Doyle S."/>
        </authorList>
    </citation>
    <scope>NUCLEOTIDE SEQUENCE [LARGE SCALE GENOMIC DNA]</scope>
    <source>
        <strain evidence="4 5">NCTC10571</strain>
    </source>
</reference>
<name>A0A378NTF0_9FIRM</name>
<dbReference type="GO" id="GO:0008745">
    <property type="term" value="F:N-acetylmuramoyl-L-alanine amidase activity"/>
    <property type="evidence" value="ECO:0007669"/>
    <property type="project" value="UniProtKB-EC"/>
</dbReference>
<evidence type="ECO:0000313" key="5">
    <source>
        <dbReference type="Proteomes" id="UP000255234"/>
    </source>
</evidence>
<dbReference type="AlphaFoldDB" id="A0A378NTF0"/>
<dbReference type="Proteomes" id="UP000255234">
    <property type="component" value="Unassembled WGS sequence"/>
</dbReference>
<protein>
    <submittedName>
        <fullName evidence="4">N-acetylmuramoyl-L-alanine amidase LytC</fullName>
        <ecNumber evidence="4">3.5.1.28</ecNumber>
    </submittedName>
</protein>
<accession>A0A378NTF0</accession>
<dbReference type="InterPro" id="IPR002508">
    <property type="entry name" value="MurNAc-LAA_cat"/>
</dbReference>
<dbReference type="PANTHER" id="PTHR30404">
    <property type="entry name" value="N-ACETYLMURAMOYL-L-ALANINE AMIDASE"/>
    <property type="match status" value="1"/>
</dbReference>
<keyword evidence="2" id="KW-0732">Signal</keyword>
<keyword evidence="1 4" id="KW-0378">Hydrolase</keyword>
<gene>
    <name evidence="4" type="primary">lytC_2</name>
    <name evidence="4" type="ORF">NCTC10571_01815</name>
</gene>
<proteinExistence type="predicted"/>
<feature type="domain" description="MurNAc-LAA" evidence="3">
    <location>
        <begin position="228"/>
        <end position="338"/>
    </location>
</feature>
<dbReference type="GO" id="GO:0009253">
    <property type="term" value="P:peptidoglycan catabolic process"/>
    <property type="evidence" value="ECO:0007669"/>
    <property type="project" value="InterPro"/>
</dbReference>
<dbReference type="GO" id="GO:0030288">
    <property type="term" value="C:outer membrane-bounded periplasmic space"/>
    <property type="evidence" value="ECO:0007669"/>
    <property type="project" value="TreeGrafter"/>
</dbReference>
<dbReference type="Gene3D" id="3.40.630.40">
    <property type="entry name" value="Zn-dependent exopeptidases"/>
    <property type="match status" value="1"/>
</dbReference>
<dbReference type="EMBL" id="UGPP01000001">
    <property type="protein sequence ID" value="STY71653.1"/>
    <property type="molecule type" value="Genomic_DNA"/>
</dbReference>
<evidence type="ECO:0000313" key="4">
    <source>
        <dbReference type="EMBL" id="STY71653.1"/>
    </source>
</evidence>
<dbReference type="InterPro" id="IPR050695">
    <property type="entry name" value="N-acetylmuramoyl_amidase_3"/>
</dbReference>
<dbReference type="CDD" id="cd02696">
    <property type="entry name" value="MurNAc-LAA"/>
    <property type="match status" value="1"/>
</dbReference>
<evidence type="ECO:0000256" key="2">
    <source>
        <dbReference type="SAM" id="SignalP"/>
    </source>
</evidence>
<dbReference type="RefSeq" id="WP_115151922.1">
    <property type="nucleotide sequence ID" value="NZ_UGPP01000001.1"/>
</dbReference>
<dbReference type="PANTHER" id="PTHR30404:SF0">
    <property type="entry name" value="N-ACETYLMURAMOYL-L-ALANINE AMIDASE AMIC"/>
    <property type="match status" value="1"/>
</dbReference>
<evidence type="ECO:0000259" key="3">
    <source>
        <dbReference type="SMART" id="SM00646"/>
    </source>
</evidence>
<feature type="chain" id="PRO_5016581811" evidence="2">
    <location>
        <begin position="27"/>
        <end position="343"/>
    </location>
</feature>
<evidence type="ECO:0000256" key="1">
    <source>
        <dbReference type="ARBA" id="ARBA00022801"/>
    </source>
</evidence>
<feature type="signal peptide" evidence="2">
    <location>
        <begin position="1"/>
        <end position="26"/>
    </location>
</feature>
<organism evidence="4 5">
    <name type="scientific">Megamonas hypermegale</name>
    <dbReference type="NCBI Taxonomy" id="158847"/>
    <lineage>
        <taxon>Bacteria</taxon>
        <taxon>Bacillati</taxon>
        <taxon>Bacillota</taxon>
        <taxon>Negativicutes</taxon>
        <taxon>Selenomonadales</taxon>
        <taxon>Selenomonadaceae</taxon>
        <taxon>Megamonas</taxon>
    </lineage>
</organism>
<dbReference type="Pfam" id="PF01520">
    <property type="entry name" value="Amidase_3"/>
    <property type="match status" value="1"/>
</dbReference>
<dbReference type="SMART" id="SM00646">
    <property type="entry name" value="Ami_3"/>
    <property type="match status" value="1"/>
</dbReference>
<dbReference type="EC" id="3.5.1.28" evidence="4"/>
<dbReference type="SUPFAM" id="SSF53187">
    <property type="entry name" value="Zn-dependent exopeptidases"/>
    <property type="match status" value="1"/>
</dbReference>